<feature type="domain" description="AMP-dependent synthetase/ligase" evidence="2">
    <location>
        <begin position="91"/>
        <end position="310"/>
    </location>
</feature>
<evidence type="ECO:0000259" key="2">
    <source>
        <dbReference type="Pfam" id="PF00501"/>
    </source>
</evidence>
<dbReference type="PANTHER" id="PTHR43767">
    <property type="entry name" value="LONG-CHAIN-FATTY-ACID--COA LIGASE"/>
    <property type="match status" value="1"/>
</dbReference>
<dbReference type="InterPro" id="IPR020845">
    <property type="entry name" value="AMP-binding_CS"/>
</dbReference>
<accession>A0ABW2CID4</accession>
<dbReference type="InterPro" id="IPR000873">
    <property type="entry name" value="AMP-dep_synth/lig_dom"/>
</dbReference>
<dbReference type="RefSeq" id="WP_378063271.1">
    <property type="nucleotide sequence ID" value="NZ_JBHSXS010000006.1"/>
</dbReference>
<sequence>MTARYGPLTIDREPVDAATLRRLADDAAAAVPPMAAGDTLACASDDPLTVLVTVLAARSTGVPVMLGDAPFGGAADAPRVGARLLVRSGKVEAHRNPEPTGTPVPEETAVVFWTSGTSGEPKAVLHHAAAMDYQARATAERLAIAKDDGLLLPLPLTHSYGHSVMLTWLRSGAALHVQNGFRAEPVARALLEDGVTTLDGVPTSYVLLLRMARSDPDLRRALASLRVRGCGGDVLPEPFAERFLRDVGAPLHDGYGLTEAGPNVAIGSPSDHKAGTVGRPLPGTRVRIDGETGETGEVLVRSPSLMIGYLGAPGDAPSGLDGDGWLRTGDAGAVEPGGHLRILGRRKETIIVHGETFPPETLESALDSCPGVKASGVVGLHTGRPQGDHIIAFVETCTGVGGAEEERRVREAGAAVLPPQFVPRRVMVVPELPRLRSQKMDRRRLRRLAEAIEREPRP</sequence>
<dbReference type="Gene3D" id="3.30.300.30">
    <property type="match status" value="1"/>
</dbReference>
<dbReference type="CDD" id="cd04433">
    <property type="entry name" value="AFD_class_I"/>
    <property type="match status" value="1"/>
</dbReference>
<dbReference type="Pfam" id="PF00501">
    <property type="entry name" value="AMP-binding"/>
    <property type="match status" value="1"/>
</dbReference>
<dbReference type="PANTHER" id="PTHR43767:SF1">
    <property type="entry name" value="NONRIBOSOMAL PEPTIDE SYNTHASE PES1 (EUROFUNG)-RELATED"/>
    <property type="match status" value="1"/>
</dbReference>
<dbReference type="InterPro" id="IPR050237">
    <property type="entry name" value="ATP-dep_AMP-bd_enzyme"/>
</dbReference>
<name>A0ABW2CID4_9ACTN</name>
<reference evidence="5" key="1">
    <citation type="journal article" date="2019" name="Int. J. Syst. Evol. Microbiol.">
        <title>The Global Catalogue of Microorganisms (GCM) 10K type strain sequencing project: providing services to taxonomists for standard genome sequencing and annotation.</title>
        <authorList>
            <consortium name="The Broad Institute Genomics Platform"/>
            <consortium name="The Broad Institute Genome Sequencing Center for Infectious Disease"/>
            <person name="Wu L."/>
            <person name="Ma J."/>
        </authorList>
    </citation>
    <scope>NUCLEOTIDE SEQUENCE [LARGE SCALE GENOMIC DNA]</scope>
    <source>
        <strain evidence="5">JCM 3369</strain>
    </source>
</reference>
<evidence type="ECO:0000313" key="4">
    <source>
        <dbReference type="EMBL" id="MFC6880903.1"/>
    </source>
</evidence>
<feature type="domain" description="AMP-binding enzyme C-terminal" evidence="3">
    <location>
        <begin position="362"/>
        <end position="439"/>
    </location>
</feature>
<dbReference type="GO" id="GO:0016874">
    <property type="term" value="F:ligase activity"/>
    <property type="evidence" value="ECO:0007669"/>
    <property type="project" value="UniProtKB-KW"/>
</dbReference>
<protein>
    <submittedName>
        <fullName evidence="4">Fatty acid--CoA ligase family protein</fullName>
    </submittedName>
</protein>
<comment type="caution">
    <text evidence="4">The sequence shown here is derived from an EMBL/GenBank/DDBJ whole genome shotgun (WGS) entry which is preliminary data.</text>
</comment>
<gene>
    <name evidence="4" type="ORF">ACFQKB_14135</name>
</gene>
<dbReference type="InterPro" id="IPR025110">
    <property type="entry name" value="AMP-bd_C"/>
</dbReference>
<keyword evidence="4" id="KW-0436">Ligase</keyword>
<dbReference type="EMBL" id="JBHSXS010000006">
    <property type="protein sequence ID" value="MFC6880903.1"/>
    <property type="molecule type" value="Genomic_DNA"/>
</dbReference>
<dbReference type="Proteomes" id="UP001596380">
    <property type="component" value="Unassembled WGS sequence"/>
</dbReference>
<dbReference type="Gene3D" id="3.40.50.12780">
    <property type="entry name" value="N-terminal domain of ligase-like"/>
    <property type="match status" value="1"/>
</dbReference>
<evidence type="ECO:0000259" key="3">
    <source>
        <dbReference type="Pfam" id="PF13193"/>
    </source>
</evidence>
<proteinExistence type="predicted"/>
<keyword evidence="5" id="KW-1185">Reference proteome</keyword>
<dbReference type="InterPro" id="IPR045851">
    <property type="entry name" value="AMP-bd_C_sf"/>
</dbReference>
<evidence type="ECO:0000313" key="5">
    <source>
        <dbReference type="Proteomes" id="UP001596380"/>
    </source>
</evidence>
<evidence type="ECO:0000256" key="1">
    <source>
        <dbReference type="SAM" id="MobiDB-lite"/>
    </source>
</evidence>
<dbReference type="Pfam" id="PF13193">
    <property type="entry name" value="AMP-binding_C"/>
    <property type="match status" value="1"/>
</dbReference>
<dbReference type="PROSITE" id="PS00455">
    <property type="entry name" value="AMP_BINDING"/>
    <property type="match status" value="1"/>
</dbReference>
<dbReference type="SUPFAM" id="SSF56801">
    <property type="entry name" value="Acetyl-CoA synthetase-like"/>
    <property type="match status" value="1"/>
</dbReference>
<feature type="region of interest" description="Disordered" evidence="1">
    <location>
        <begin position="267"/>
        <end position="289"/>
    </location>
</feature>
<dbReference type="InterPro" id="IPR042099">
    <property type="entry name" value="ANL_N_sf"/>
</dbReference>
<organism evidence="4 5">
    <name type="scientific">Actinomadura yumaensis</name>
    <dbReference type="NCBI Taxonomy" id="111807"/>
    <lineage>
        <taxon>Bacteria</taxon>
        <taxon>Bacillati</taxon>
        <taxon>Actinomycetota</taxon>
        <taxon>Actinomycetes</taxon>
        <taxon>Streptosporangiales</taxon>
        <taxon>Thermomonosporaceae</taxon>
        <taxon>Actinomadura</taxon>
    </lineage>
</organism>